<accession>A0A9P5P4B0</accession>
<gene>
    <name evidence="1" type="ORF">BDP27DRAFT_1250119</name>
</gene>
<name>A0A9P5P4B0_9AGAR</name>
<dbReference type="EMBL" id="JADNRY010001117">
    <property type="protein sequence ID" value="KAF9020864.1"/>
    <property type="molecule type" value="Genomic_DNA"/>
</dbReference>
<dbReference type="OrthoDB" id="198787at2759"/>
<dbReference type="AlphaFoldDB" id="A0A9P5P4B0"/>
<proteinExistence type="predicted"/>
<comment type="caution">
    <text evidence="1">The sequence shown here is derived from an EMBL/GenBank/DDBJ whole genome shotgun (WGS) entry which is preliminary data.</text>
</comment>
<organism evidence="1 2">
    <name type="scientific">Rhodocollybia butyracea</name>
    <dbReference type="NCBI Taxonomy" id="206335"/>
    <lineage>
        <taxon>Eukaryota</taxon>
        <taxon>Fungi</taxon>
        <taxon>Dikarya</taxon>
        <taxon>Basidiomycota</taxon>
        <taxon>Agaricomycotina</taxon>
        <taxon>Agaricomycetes</taxon>
        <taxon>Agaricomycetidae</taxon>
        <taxon>Agaricales</taxon>
        <taxon>Marasmiineae</taxon>
        <taxon>Omphalotaceae</taxon>
        <taxon>Rhodocollybia</taxon>
    </lineage>
</organism>
<dbReference type="Proteomes" id="UP000772434">
    <property type="component" value="Unassembled WGS sequence"/>
</dbReference>
<feature type="non-terminal residue" evidence="1">
    <location>
        <position position="1"/>
    </location>
</feature>
<evidence type="ECO:0000313" key="1">
    <source>
        <dbReference type="EMBL" id="KAF9020864.1"/>
    </source>
</evidence>
<keyword evidence="2" id="KW-1185">Reference proteome</keyword>
<protein>
    <submittedName>
        <fullName evidence="1">Uncharacterized protein</fullName>
    </submittedName>
</protein>
<evidence type="ECO:0000313" key="2">
    <source>
        <dbReference type="Proteomes" id="UP000772434"/>
    </source>
</evidence>
<sequence length="51" mass="5478">IWVYPPSTSLLSSDLECLKWQAYLALGGLDGICVRSDVDAQGTIGNRLPNA</sequence>
<reference evidence="1" key="1">
    <citation type="submission" date="2020-11" db="EMBL/GenBank/DDBJ databases">
        <authorList>
            <consortium name="DOE Joint Genome Institute"/>
            <person name="Ahrendt S."/>
            <person name="Riley R."/>
            <person name="Andreopoulos W."/>
            <person name="Labutti K."/>
            <person name="Pangilinan J."/>
            <person name="Ruiz-Duenas F.J."/>
            <person name="Barrasa J.M."/>
            <person name="Sanchez-Garcia M."/>
            <person name="Camarero S."/>
            <person name="Miyauchi S."/>
            <person name="Serrano A."/>
            <person name="Linde D."/>
            <person name="Babiker R."/>
            <person name="Drula E."/>
            <person name="Ayuso-Fernandez I."/>
            <person name="Pacheco R."/>
            <person name="Padilla G."/>
            <person name="Ferreira P."/>
            <person name="Barriuso J."/>
            <person name="Kellner H."/>
            <person name="Castanera R."/>
            <person name="Alfaro M."/>
            <person name="Ramirez L."/>
            <person name="Pisabarro A.G."/>
            <person name="Kuo A."/>
            <person name="Tritt A."/>
            <person name="Lipzen A."/>
            <person name="He G."/>
            <person name="Yan M."/>
            <person name="Ng V."/>
            <person name="Cullen D."/>
            <person name="Martin F."/>
            <person name="Rosso M.-N."/>
            <person name="Henrissat B."/>
            <person name="Hibbett D."/>
            <person name="Martinez A.T."/>
            <person name="Grigoriev I.V."/>
        </authorList>
    </citation>
    <scope>NUCLEOTIDE SEQUENCE</scope>
    <source>
        <strain evidence="1">AH 40177</strain>
    </source>
</reference>